<reference evidence="1 2" key="1">
    <citation type="submission" date="2022-12" db="EMBL/GenBank/DDBJ databases">
        <title>Dasania phycosphaerae sp. nov., isolated from particulate material of the south coast of Korea.</title>
        <authorList>
            <person name="Jiang Y."/>
        </authorList>
    </citation>
    <scope>NUCLEOTIDE SEQUENCE [LARGE SCALE GENOMIC DNA]</scope>
    <source>
        <strain evidence="1 2">GY-19</strain>
    </source>
</reference>
<evidence type="ECO:0000313" key="2">
    <source>
        <dbReference type="Proteomes" id="UP001069090"/>
    </source>
</evidence>
<accession>A0A9J6RNK1</accession>
<dbReference type="Proteomes" id="UP001069090">
    <property type="component" value="Unassembled WGS sequence"/>
</dbReference>
<dbReference type="EMBL" id="JAPTGG010000008">
    <property type="protein sequence ID" value="MCZ0865760.1"/>
    <property type="molecule type" value="Genomic_DNA"/>
</dbReference>
<protein>
    <submittedName>
        <fullName evidence="1">Uncharacterized protein</fullName>
    </submittedName>
</protein>
<dbReference type="RefSeq" id="WP_258331902.1">
    <property type="nucleotide sequence ID" value="NZ_JAPTGG010000008.1"/>
</dbReference>
<proteinExistence type="predicted"/>
<dbReference type="AlphaFoldDB" id="A0A9J6RNK1"/>
<evidence type="ECO:0000313" key="1">
    <source>
        <dbReference type="EMBL" id="MCZ0865760.1"/>
    </source>
</evidence>
<sequence>MNKYEKSQAPARINIAINANTLAKALAAGSISISEMKGLDMQAKQSLRRLCLEACL</sequence>
<organism evidence="1 2">
    <name type="scientific">Dasania phycosphaerae</name>
    <dbReference type="NCBI Taxonomy" id="2950436"/>
    <lineage>
        <taxon>Bacteria</taxon>
        <taxon>Pseudomonadati</taxon>
        <taxon>Pseudomonadota</taxon>
        <taxon>Gammaproteobacteria</taxon>
        <taxon>Cellvibrionales</taxon>
        <taxon>Spongiibacteraceae</taxon>
        <taxon>Dasania</taxon>
    </lineage>
</organism>
<gene>
    <name evidence="1" type="ORF">O0V09_11135</name>
</gene>
<keyword evidence="2" id="KW-1185">Reference proteome</keyword>
<name>A0A9J6RNK1_9GAMM</name>
<comment type="caution">
    <text evidence="1">The sequence shown here is derived from an EMBL/GenBank/DDBJ whole genome shotgun (WGS) entry which is preliminary data.</text>
</comment>